<dbReference type="STRING" id="1458461.BN1012_Phect2378"/>
<dbReference type="KEGG" id="pect:BN1012_Phect2378"/>
<protein>
    <submittedName>
        <fullName evidence="1">Uncharacterized protein</fullName>
    </submittedName>
</protein>
<dbReference type="AlphaFoldDB" id="X5MNY3"/>
<organism evidence="1 2">
    <name type="scientific">Candidatus Phaeomarinibacter ectocarpi</name>
    <dbReference type="NCBI Taxonomy" id="1458461"/>
    <lineage>
        <taxon>Bacteria</taxon>
        <taxon>Pseudomonadati</taxon>
        <taxon>Pseudomonadota</taxon>
        <taxon>Alphaproteobacteria</taxon>
        <taxon>Hyphomicrobiales</taxon>
        <taxon>Parvibaculaceae</taxon>
        <taxon>Candidatus Phaeomarinibacter</taxon>
    </lineage>
</organism>
<accession>X5MNY3</accession>
<gene>
    <name evidence="1" type="ORF">BN1012_Phect2378</name>
</gene>
<proteinExistence type="predicted"/>
<dbReference type="EMBL" id="HG966617">
    <property type="protein sequence ID" value="CDO60591.1"/>
    <property type="molecule type" value="Genomic_DNA"/>
</dbReference>
<reference evidence="1 2" key="1">
    <citation type="journal article" date="2014" name="Front. Genet.">
        <title>Genome and metabolic network of "Candidatus Phaeomarinobacter ectocarpi" Ec32, a new candidate genus of Alphaproteobacteria frequently associated with brown algae.</title>
        <authorList>
            <person name="Dittami S.M."/>
            <person name="Barbeyron T."/>
            <person name="Boyen C."/>
            <person name="Cambefort J."/>
            <person name="Collet G."/>
            <person name="Delage L."/>
            <person name="Gobet A."/>
            <person name="Groisillier A."/>
            <person name="Leblanc C."/>
            <person name="Michel G."/>
            <person name="Scornet D."/>
            <person name="Siegel A."/>
            <person name="Tapia J.E."/>
            <person name="Tonon T."/>
        </authorList>
    </citation>
    <scope>NUCLEOTIDE SEQUENCE [LARGE SCALE GENOMIC DNA]</scope>
    <source>
        <strain evidence="1 2">Ec32</strain>
    </source>
</reference>
<dbReference type="HOGENOM" id="CLU_3231154_0_0_5"/>
<keyword evidence="2" id="KW-1185">Reference proteome</keyword>
<dbReference type="Proteomes" id="UP000032160">
    <property type="component" value="Chromosome I"/>
</dbReference>
<evidence type="ECO:0000313" key="1">
    <source>
        <dbReference type="EMBL" id="CDO60591.1"/>
    </source>
</evidence>
<evidence type="ECO:0000313" key="2">
    <source>
        <dbReference type="Proteomes" id="UP000032160"/>
    </source>
</evidence>
<sequence length="43" mass="4790">MRFLELCHFELHPVVLPVTQNVTFSATSPASSQLMIRVGMDSV</sequence>
<name>X5MNY3_9HYPH</name>